<evidence type="ECO:0000256" key="6">
    <source>
        <dbReference type="ARBA" id="ARBA00022801"/>
    </source>
</evidence>
<evidence type="ECO:0000256" key="4">
    <source>
        <dbReference type="ARBA" id="ARBA00022525"/>
    </source>
</evidence>
<organism evidence="10 11">
    <name type="scientific">Lentzea jiangxiensis</name>
    <dbReference type="NCBI Taxonomy" id="641025"/>
    <lineage>
        <taxon>Bacteria</taxon>
        <taxon>Bacillati</taxon>
        <taxon>Actinomycetota</taxon>
        <taxon>Actinomycetes</taxon>
        <taxon>Pseudonocardiales</taxon>
        <taxon>Pseudonocardiaceae</taxon>
        <taxon>Lentzea</taxon>
    </lineage>
</organism>
<gene>
    <name evidence="10" type="ORF">SAMN05421507_102241</name>
</gene>
<keyword evidence="10" id="KW-0858">Xylan degradation</keyword>
<reference evidence="11" key="1">
    <citation type="submission" date="2016-10" db="EMBL/GenBank/DDBJ databases">
        <authorList>
            <person name="Varghese N."/>
            <person name="Submissions S."/>
        </authorList>
    </citation>
    <scope>NUCLEOTIDE SEQUENCE [LARGE SCALE GENOMIC DNA]</scope>
    <source>
        <strain evidence="11">CGMCC 4.6609</strain>
    </source>
</reference>
<dbReference type="Gene3D" id="2.115.10.20">
    <property type="entry name" value="Glycosyl hydrolase domain, family 43"/>
    <property type="match status" value="1"/>
</dbReference>
<dbReference type="SUPFAM" id="SSF49384">
    <property type="entry name" value="Carbohydrate-binding domain"/>
    <property type="match status" value="1"/>
</dbReference>
<dbReference type="EC" id="3.2.1.55" evidence="3"/>
<sequence>MFFARLFTSRRARLTALAAVPLVAVTTLTAVAHQPASAAPGCSVTYTAPSQWDGGFTANVVVTNLGDAVDGWTLTWSFGAGQQVRQAWNAQVTQSGAEVTARNVSYNAAIPTGGRVEFGFNGSSSGSNPNPTAFTLNGTLCTGDVGPTTTTTTTTTTTGNPPVGNLPSSFRWSSSGQLISPKPDATHPNVAVKDPSVVYYNGKYHVFASTYTNGYNLMYTSFSDWSQASSAPHYYLDRSGIGGGYRAAPQVFYFAPQRLWYLVYQTGSNASYSTTTDISNPSSWSAPKNFYANGMPQIIRDNIGNGYWVDFWLVCDTAKCYLFSSDDNGHLYRSETNLSQFPNGFTNTVIAMRDSDRNRLFEASNVYKIAGKNQWLLVHEAIGTDGRRWFRSWTAPSITGPWTALADTESNPFARANNVTFPGGQWTRDISHGEMVRTNVDQTMEISPCKLSYLYQGMDPNAGGDYNRLPWRLGLLTQTNSTC</sequence>
<dbReference type="Pfam" id="PF03664">
    <property type="entry name" value="Glyco_hydro_62"/>
    <property type="match status" value="1"/>
</dbReference>
<dbReference type="PANTHER" id="PTHR40631:SF2">
    <property type="entry name" value="ALPHA-L-ARABINOFURANOSIDASE"/>
    <property type="match status" value="1"/>
</dbReference>
<dbReference type="PROSITE" id="PS51173">
    <property type="entry name" value="CBM2"/>
    <property type="match status" value="1"/>
</dbReference>
<keyword evidence="7 10" id="KW-0326">Glycosidase</keyword>
<dbReference type="SUPFAM" id="SSF75005">
    <property type="entry name" value="Arabinanase/levansucrase/invertase"/>
    <property type="match status" value="1"/>
</dbReference>
<feature type="signal peptide" evidence="8">
    <location>
        <begin position="1"/>
        <end position="32"/>
    </location>
</feature>
<dbReference type="GO" id="GO:0030247">
    <property type="term" value="F:polysaccharide binding"/>
    <property type="evidence" value="ECO:0007669"/>
    <property type="project" value="UniProtKB-UniRule"/>
</dbReference>
<dbReference type="CDD" id="cd08987">
    <property type="entry name" value="GH62"/>
    <property type="match status" value="1"/>
</dbReference>
<dbReference type="Gene3D" id="2.60.40.290">
    <property type="match status" value="1"/>
</dbReference>
<evidence type="ECO:0000256" key="1">
    <source>
        <dbReference type="ARBA" id="ARBA00001462"/>
    </source>
</evidence>
<dbReference type="GO" id="GO:0045493">
    <property type="term" value="P:xylan catabolic process"/>
    <property type="evidence" value="ECO:0007669"/>
    <property type="project" value="UniProtKB-KW"/>
</dbReference>
<keyword evidence="10" id="KW-0624">Polysaccharide degradation</keyword>
<dbReference type="STRING" id="641025.SAMN05421507_102241"/>
<dbReference type="GO" id="GO:0046556">
    <property type="term" value="F:alpha-L-arabinofuranosidase activity"/>
    <property type="evidence" value="ECO:0007669"/>
    <property type="project" value="UniProtKB-EC"/>
</dbReference>
<dbReference type="EMBL" id="FNIX01000002">
    <property type="protein sequence ID" value="SDO34862.1"/>
    <property type="molecule type" value="Genomic_DNA"/>
</dbReference>
<dbReference type="InterPro" id="IPR023296">
    <property type="entry name" value="Glyco_hydro_beta-prop_sf"/>
</dbReference>
<dbReference type="PANTHER" id="PTHR40631">
    <property type="entry name" value="ALPHA-L-ARABINOFURANOSIDASE AXHA-2-RELATED"/>
    <property type="match status" value="1"/>
</dbReference>
<proteinExistence type="predicted"/>
<protein>
    <recommendedName>
        <fullName evidence="3">non-reducing end alpha-L-arabinofuranosidase</fullName>
        <ecNumber evidence="3">3.2.1.55</ecNumber>
    </recommendedName>
</protein>
<evidence type="ECO:0000256" key="5">
    <source>
        <dbReference type="ARBA" id="ARBA00022729"/>
    </source>
</evidence>
<comment type="catalytic activity">
    <reaction evidence="1">
        <text>Hydrolysis of terminal non-reducing alpha-L-arabinofuranoside residues in alpha-L-arabinosides.</text>
        <dbReference type="EC" id="3.2.1.55"/>
    </reaction>
</comment>
<name>A0A1H0IU14_9PSEU</name>
<evidence type="ECO:0000256" key="3">
    <source>
        <dbReference type="ARBA" id="ARBA00012670"/>
    </source>
</evidence>
<dbReference type="InterPro" id="IPR012291">
    <property type="entry name" value="CBM2_carb-bd_dom_sf"/>
</dbReference>
<accession>A0A1H0IU14</accession>
<keyword evidence="11" id="KW-1185">Reference proteome</keyword>
<keyword evidence="10" id="KW-0119">Carbohydrate metabolism</keyword>
<feature type="domain" description="CBM2" evidence="9">
    <location>
        <begin position="35"/>
        <end position="144"/>
    </location>
</feature>
<dbReference type="SMART" id="SM00637">
    <property type="entry name" value="CBD_II"/>
    <property type="match status" value="1"/>
</dbReference>
<dbReference type="GO" id="GO:0005576">
    <property type="term" value="C:extracellular region"/>
    <property type="evidence" value="ECO:0007669"/>
    <property type="project" value="UniProtKB-SubCell"/>
</dbReference>
<comment type="subcellular location">
    <subcellularLocation>
        <location evidence="2">Secreted</location>
    </subcellularLocation>
</comment>
<dbReference type="InterPro" id="IPR008965">
    <property type="entry name" value="CBM2/CBM3_carb-bd_dom_sf"/>
</dbReference>
<evidence type="ECO:0000259" key="9">
    <source>
        <dbReference type="PROSITE" id="PS51173"/>
    </source>
</evidence>
<evidence type="ECO:0000256" key="2">
    <source>
        <dbReference type="ARBA" id="ARBA00004613"/>
    </source>
</evidence>
<evidence type="ECO:0000313" key="10">
    <source>
        <dbReference type="EMBL" id="SDO34862.1"/>
    </source>
</evidence>
<evidence type="ECO:0000313" key="11">
    <source>
        <dbReference type="Proteomes" id="UP000199691"/>
    </source>
</evidence>
<dbReference type="InterPro" id="IPR005193">
    <property type="entry name" value="GH62_arabinosidase"/>
</dbReference>
<keyword evidence="6 10" id="KW-0378">Hydrolase</keyword>
<dbReference type="Proteomes" id="UP000199691">
    <property type="component" value="Unassembled WGS sequence"/>
</dbReference>
<feature type="chain" id="PRO_5039690729" description="non-reducing end alpha-L-arabinofuranosidase" evidence="8">
    <location>
        <begin position="33"/>
        <end position="483"/>
    </location>
</feature>
<evidence type="ECO:0000256" key="7">
    <source>
        <dbReference type="ARBA" id="ARBA00023295"/>
    </source>
</evidence>
<dbReference type="GO" id="GO:0046373">
    <property type="term" value="P:L-arabinose metabolic process"/>
    <property type="evidence" value="ECO:0007669"/>
    <property type="project" value="InterPro"/>
</dbReference>
<dbReference type="OrthoDB" id="3317993at2"/>
<dbReference type="RefSeq" id="WP_090096713.1">
    <property type="nucleotide sequence ID" value="NZ_FNIX01000002.1"/>
</dbReference>
<dbReference type="Pfam" id="PF00553">
    <property type="entry name" value="CBM_2"/>
    <property type="match status" value="1"/>
</dbReference>
<dbReference type="InterPro" id="IPR001919">
    <property type="entry name" value="CBD2"/>
</dbReference>
<keyword evidence="4" id="KW-0964">Secreted</keyword>
<keyword evidence="5 8" id="KW-0732">Signal</keyword>
<dbReference type="AlphaFoldDB" id="A0A1H0IU14"/>
<evidence type="ECO:0000256" key="8">
    <source>
        <dbReference type="SAM" id="SignalP"/>
    </source>
</evidence>